<organism evidence="2 3">
    <name type="scientific">SAR92 clade bacterium</name>
    <dbReference type="NCBI Taxonomy" id="2315479"/>
    <lineage>
        <taxon>Bacteria</taxon>
        <taxon>Pseudomonadati</taxon>
        <taxon>Pseudomonadota</taxon>
        <taxon>Gammaproteobacteria</taxon>
        <taxon>Cellvibrionales</taxon>
        <taxon>Porticoccaceae</taxon>
        <taxon>SAR92 clade</taxon>
    </lineage>
</organism>
<accession>A0A520MH53</accession>
<dbReference type="PANTHER" id="PTHR33361">
    <property type="entry name" value="GLR0591 PROTEIN"/>
    <property type="match status" value="1"/>
</dbReference>
<reference evidence="2 3" key="1">
    <citation type="submission" date="2019-02" db="EMBL/GenBank/DDBJ databases">
        <title>Prokaryotic population dynamics and viral predation in marine succession experiment using metagenomics: the confinement effect.</title>
        <authorList>
            <person name="Haro-Moreno J.M."/>
            <person name="Rodriguez-Valera F."/>
            <person name="Lopez-Perez M."/>
        </authorList>
    </citation>
    <scope>NUCLEOTIDE SEQUENCE [LARGE SCALE GENOMIC DNA]</scope>
    <source>
        <strain evidence="2">MED-G170</strain>
    </source>
</reference>
<proteinExistence type="predicted"/>
<keyword evidence="1" id="KW-0732">Signal</keyword>
<feature type="signal peptide" evidence="1">
    <location>
        <begin position="1"/>
        <end position="18"/>
    </location>
</feature>
<evidence type="ECO:0000256" key="1">
    <source>
        <dbReference type="SAM" id="SignalP"/>
    </source>
</evidence>
<evidence type="ECO:0000313" key="2">
    <source>
        <dbReference type="EMBL" id="RZO20543.1"/>
    </source>
</evidence>
<dbReference type="PANTHER" id="PTHR33361:SF16">
    <property type="entry name" value="DUF885 DOMAIN-CONTAINING PROTEIN"/>
    <property type="match status" value="1"/>
</dbReference>
<dbReference type="Pfam" id="PF05960">
    <property type="entry name" value="DUF885"/>
    <property type="match status" value="1"/>
</dbReference>
<sequence>MNKILFMALMLVSSLALSNNHERSETEKLNAWFEVKYEEELMMSPLGLTFQGRKDRYNEIDDMSEATQLKRIQWKGHSVEEMVSTFDYSKLSDAAKISYDLWEHQYESALAGRAFMRRGYIFHQMSGIHSFFPTLMMNYHTVETKQDMTDYISRISGIGAAMAELTGQAKLAAGEGVRPPRFAYEIVMKESKAIISGAPFDDSGTDSTLWADANTKVSALVKADTITQKQGDGLIKAVRTALINDFAPGYDDLIAFMTDDLKNTSEEALGVHALPEGDEFYKYRLKSLTTTDMTADQIHQLGLDEVRRIRGEMEIIKEKDGFKGTLQEYFSYIRDSKDNEKLYYENTDEGRQGYIDDATAAIENLKKELPNYFGILPKADLVVKRVEAFREQDGAPQHYFPGTPDGSRPGVYYAHLSDMKAMPKNELEVIAYHEGLPGHHMQISIAQELKGIPKFRTQAGSTAYVEGWALYTEALAKEMPNTYVTLGSDFGRLGSEMWRAIRLVVDTGMHYKKWSQQQAVDFFSENSPAPLETIETEIRRYLVVPGQATAYKIGMIEIQRLRKMAESQLGDKFDIKAFHDTVLGGGALPLGMLERQVRNWIKATKVEK</sequence>
<dbReference type="Proteomes" id="UP000315889">
    <property type="component" value="Unassembled WGS sequence"/>
</dbReference>
<dbReference type="EMBL" id="SHBP01000004">
    <property type="protein sequence ID" value="RZO20543.1"/>
    <property type="molecule type" value="Genomic_DNA"/>
</dbReference>
<protein>
    <submittedName>
        <fullName evidence="2">DUF885 domain-containing protein</fullName>
    </submittedName>
</protein>
<gene>
    <name evidence="2" type="ORF">EVB03_04610</name>
</gene>
<feature type="chain" id="PRO_5021824388" evidence="1">
    <location>
        <begin position="19"/>
        <end position="608"/>
    </location>
</feature>
<dbReference type="AlphaFoldDB" id="A0A520MH53"/>
<name>A0A520MH53_9GAMM</name>
<comment type="caution">
    <text evidence="2">The sequence shown here is derived from an EMBL/GenBank/DDBJ whole genome shotgun (WGS) entry which is preliminary data.</text>
</comment>
<dbReference type="InterPro" id="IPR010281">
    <property type="entry name" value="DUF885"/>
</dbReference>
<evidence type="ECO:0000313" key="3">
    <source>
        <dbReference type="Proteomes" id="UP000315889"/>
    </source>
</evidence>